<evidence type="ECO:0008006" key="3">
    <source>
        <dbReference type="Google" id="ProtNLM"/>
    </source>
</evidence>
<dbReference type="Proteomes" id="UP001228581">
    <property type="component" value="Unassembled WGS sequence"/>
</dbReference>
<reference evidence="1 2" key="1">
    <citation type="submission" date="2023-05" db="EMBL/GenBank/DDBJ databases">
        <authorList>
            <person name="Zhang X."/>
        </authorList>
    </citation>
    <scope>NUCLEOTIDE SEQUENCE [LARGE SCALE GENOMIC DNA]</scope>
    <source>
        <strain evidence="1 2">DM2B3-1</strain>
    </source>
</reference>
<sequence>MNDNEKKRKRLFDIYSDNLKLLNYSGLIKIDLKFGKTFICPLCLNQFSEEALDTNLSNFLTLEDVPPVAIGGSPLVLTCKSCNNTIGSQIDYHLITQMQDLEFLKGQPSSPRDARVLINEDLGVKGTLKFEGNGIYSVLISNDNNNPKIVADHISKIKKDEIVTTFFTKRKPILKEQIALAILKTGYLLMYHKLGYTYLFDKSFNYYRHILQNPKGNVNKIFFHQFKTHPISKPYDTYIMSDRREKSFFIVFRVHTKTGFSRSFGIWLPIPGFSIERSILSWQSQHITKKEIIFHSTPVSSINTVHETFNLNKFIYNS</sequence>
<gene>
    <name evidence="1" type="ORF">QNI19_32010</name>
</gene>
<evidence type="ECO:0000313" key="2">
    <source>
        <dbReference type="Proteomes" id="UP001228581"/>
    </source>
</evidence>
<protein>
    <recommendedName>
        <fullName evidence="3">HNH endonuclease 5 domain-containing protein</fullName>
    </recommendedName>
</protein>
<organism evidence="1 2">
    <name type="scientific">Xanthocytophaga flava</name>
    <dbReference type="NCBI Taxonomy" id="3048013"/>
    <lineage>
        <taxon>Bacteria</taxon>
        <taxon>Pseudomonadati</taxon>
        <taxon>Bacteroidota</taxon>
        <taxon>Cytophagia</taxon>
        <taxon>Cytophagales</taxon>
        <taxon>Rhodocytophagaceae</taxon>
        <taxon>Xanthocytophaga</taxon>
    </lineage>
</organism>
<name>A0ABT7CV08_9BACT</name>
<dbReference type="RefSeq" id="WP_314003306.1">
    <property type="nucleotide sequence ID" value="NZ_JASJOT010000034.1"/>
</dbReference>
<comment type="caution">
    <text evidence="1">The sequence shown here is derived from an EMBL/GenBank/DDBJ whole genome shotgun (WGS) entry which is preliminary data.</text>
</comment>
<evidence type="ECO:0000313" key="1">
    <source>
        <dbReference type="EMBL" id="MDJ1497608.1"/>
    </source>
</evidence>
<accession>A0ABT7CV08</accession>
<dbReference type="EMBL" id="JASJOT010000034">
    <property type="protein sequence ID" value="MDJ1497608.1"/>
    <property type="molecule type" value="Genomic_DNA"/>
</dbReference>
<keyword evidence="2" id="KW-1185">Reference proteome</keyword>
<proteinExistence type="predicted"/>